<sequence>MMQRRLSSLPSPSSWVCRSWTVRTMHCTSQRSIVSTSALRSSTPKQGDSSKSDPSTSPIPPPKTSSPSIPVDSLCIPLTPPYSLLSYLPTSPPPLSRETLLKLHRLSALEPPQTEQEWDQLKGLDELVALVEGVRSIDTSSVPADSEAGFVDARIRAKPTELGLEMNRHKHEDIASSTYLGLASTTRGAYYVVPTPENVRGKKSSKTSDLGVTEIE</sequence>
<reference evidence="2 4" key="3">
    <citation type="journal article" date="2015" name="BMC Genomics">
        <title>Sex and parasites: genomic and transcriptomic analysis of Microbotryum lychnidis-dioicae, the biotrophic and plant-castrating anther smut fungus.</title>
        <authorList>
            <person name="Perlin M.H."/>
            <person name="Amselem J."/>
            <person name="Fontanillas E."/>
            <person name="Toh S.S."/>
            <person name="Chen Z."/>
            <person name="Goldberg J."/>
            <person name="Duplessis S."/>
            <person name="Henrissat B."/>
            <person name="Young S."/>
            <person name="Zeng Q."/>
            <person name="Aguileta G."/>
            <person name="Petit E."/>
            <person name="Badouin H."/>
            <person name="Andrews J."/>
            <person name="Razeeq D."/>
            <person name="Gabaldon T."/>
            <person name="Quesneville H."/>
            <person name="Giraud T."/>
            <person name="Hood M.E."/>
            <person name="Schultz D.J."/>
            <person name="Cuomo C.A."/>
        </authorList>
    </citation>
    <scope>NUCLEOTIDE SEQUENCE [LARGE SCALE GENOMIC DNA]</scope>
    <source>
        <strain evidence="4">p1A1 Lamole</strain>
        <strain evidence="2">P1A1 Lamole</strain>
    </source>
</reference>
<evidence type="ECO:0000313" key="2">
    <source>
        <dbReference type="EMBL" id="KDE09034.1"/>
    </source>
</evidence>
<dbReference type="Proteomes" id="UP000017200">
    <property type="component" value="Unassembled WGS sequence"/>
</dbReference>
<dbReference type="OrthoDB" id="5522061at2759"/>
<reference evidence="4" key="1">
    <citation type="submission" date="2010-11" db="EMBL/GenBank/DDBJ databases">
        <title>The genome sequence of Microbotryum violaceum strain p1A1 Lamole.</title>
        <authorList>
            <person name="Cuomo C."/>
            <person name="Perlin M."/>
            <person name="Young S.K."/>
            <person name="Zeng Q."/>
            <person name="Gargeya S."/>
            <person name="Alvarado L."/>
            <person name="Berlin A."/>
            <person name="Chapman S.B."/>
            <person name="Chen Z."/>
            <person name="Freedman E."/>
            <person name="Gellesch M."/>
            <person name="Goldberg J."/>
            <person name="Griggs A."/>
            <person name="Gujja S."/>
            <person name="Heilman E."/>
            <person name="Heiman D."/>
            <person name="Howarth C."/>
            <person name="Mehta T."/>
            <person name="Neiman D."/>
            <person name="Pearson M."/>
            <person name="Roberts A."/>
            <person name="Saif S."/>
            <person name="Shea T."/>
            <person name="Shenoy N."/>
            <person name="Sisk P."/>
            <person name="Stolte C."/>
            <person name="Sykes S."/>
            <person name="White J."/>
            <person name="Yandava C."/>
            <person name="Haas B."/>
            <person name="Nusbaum C."/>
            <person name="Birren B."/>
        </authorList>
    </citation>
    <scope>NUCLEOTIDE SEQUENCE [LARGE SCALE GENOMIC DNA]</scope>
    <source>
        <strain evidence="4">p1A1 Lamole</strain>
    </source>
</reference>
<dbReference type="AlphaFoldDB" id="U5H012"/>
<reference evidence="2" key="2">
    <citation type="submission" date="2010-11" db="EMBL/GenBank/DDBJ databases">
        <authorList>
            <consortium name="The Broad Institute Genome Sequencing Platform"/>
            <person name="Earl A."/>
            <person name="Ward D."/>
            <person name="Feldgarden M."/>
            <person name="Gevers D."/>
            <person name="Butler R."/>
            <person name="Young S.K."/>
            <person name="Zeng Q."/>
            <person name="Gargeya S."/>
            <person name="Fitzgerald M."/>
            <person name="Haas B."/>
            <person name="Abouelleil A."/>
            <person name="Alvarado L."/>
            <person name="Arachchi H.M."/>
            <person name="Berlin A."/>
            <person name="Brown A."/>
            <person name="Chapman S.B."/>
            <person name="Chen Z."/>
            <person name="Dunbar C."/>
            <person name="Freedman E."/>
            <person name="Gearin G."/>
            <person name="Gellesch M."/>
            <person name="Goldberg J."/>
            <person name="Griggs A."/>
            <person name="Gujja S."/>
            <person name="Heilman E."/>
            <person name="Heiman D."/>
            <person name="Howarth C."/>
            <person name="Larson L."/>
            <person name="Lui A."/>
            <person name="MacDonald P.J.P."/>
            <person name="Mehta T."/>
            <person name="Montmayeur A."/>
            <person name="Murphy C."/>
            <person name="Neiman D."/>
            <person name="Pearson M."/>
            <person name="Priest M."/>
            <person name="Roberts A."/>
            <person name="Saif S."/>
            <person name="Shea T."/>
            <person name="Shenoy N."/>
            <person name="Sisk P."/>
            <person name="Stolte C."/>
            <person name="Sykes S."/>
            <person name="White J."/>
            <person name="Yandava C."/>
            <person name="Wortman J."/>
            <person name="Nusbaum C."/>
            <person name="Birren B."/>
        </authorList>
    </citation>
    <scope>NUCLEOTIDE SEQUENCE</scope>
    <source>
        <strain evidence="2">P1A1 Lamole</strain>
    </source>
</reference>
<name>U5H012_USTV1</name>
<feature type="region of interest" description="Disordered" evidence="1">
    <location>
        <begin position="197"/>
        <end position="216"/>
    </location>
</feature>
<dbReference type="EnsemblFungi" id="MVLG_00753T0">
    <property type="protein sequence ID" value="MVLG_00753T0"/>
    <property type="gene ID" value="MVLG_00753"/>
</dbReference>
<reference evidence="3" key="4">
    <citation type="submission" date="2015-06" db="UniProtKB">
        <authorList>
            <consortium name="EnsemblFungi"/>
        </authorList>
    </citation>
    <scope>IDENTIFICATION</scope>
</reference>
<proteinExistence type="predicted"/>
<dbReference type="EMBL" id="GL541646">
    <property type="protein sequence ID" value="KDE09034.1"/>
    <property type="molecule type" value="Genomic_DNA"/>
</dbReference>
<dbReference type="HOGENOM" id="CLU_1278473_0_0_1"/>
<protein>
    <submittedName>
        <fullName evidence="2 3">Uncharacterized protein</fullName>
    </submittedName>
</protein>
<accession>U5H012</accession>
<dbReference type="OMA" id="AYYVAPM"/>
<evidence type="ECO:0000313" key="4">
    <source>
        <dbReference type="Proteomes" id="UP000017200"/>
    </source>
</evidence>
<evidence type="ECO:0000256" key="1">
    <source>
        <dbReference type="SAM" id="MobiDB-lite"/>
    </source>
</evidence>
<gene>
    <name evidence="2" type="ORF">MVLG_00753</name>
</gene>
<keyword evidence="4" id="KW-1185">Reference proteome</keyword>
<feature type="compositionally biased region" description="Polar residues" evidence="1">
    <location>
        <begin position="33"/>
        <end position="47"/>
    </location>
</feature>
<evidence type="ECO:0000313" key="3">
    <source>
        <dbReference type="EnsemblFungi" id="MVLG_00753T0"/>
    </source>
</evidence>
<organism evidence="2">
    <name type="scientific">Microbotryum lychnidis-dioicae (strain p1A1 Lamole / MvSl-1064)</name>
    <name type="common">Anther smut fungus</name>
    <dbReference type="NCBI Taxonomy" id="683840"/>
    <lineage>
        <taxon>Eukaryota</taxon>
        <taxon>Fungi</taxon>
        <taxon>Dikarya</taxon>
        <taxon>Basidiomycota</taxon>
        <taxon>Pucciniomycotina</taxon>
        <taxon>Microbotryomycetes</taxon>
        <taxon>Microbotryales</taxon>
        <taxon>Microbotryaceae</taxon>
        <taxon>Microbotryum</taxon>
    </lineage>
</organism>
<dbReference type="EMBL" id="AEIJ01000064">
    <property type="status" value="NOT_ANNOTATED_CDS"/>
    <property type="molecule type" value="Genomic_DNA"/>
</dbReference>
<feature type="region of interest" description="Disordered" evidence="1">
    <location>
        <begin position="33"/>
        <end position="72"/>
    </location>
</feature>
<dbReference type="InParanoid" id="U5H012"/>